<sequence>MDVRVGARSKQTKHDADHYGLRREAAAGAHRGAGWWVSLRRRGRRIVRLFKDSIYGSGDAAYREARAYRDAIILAIPPATNHEQAVLLRKNNRSGISGVRRVETADGDVWQATLMTSEGQKRENFSIAKFGEEAAKSMAITQRRKWLKALPVTHLAYAHHAAEVARAQFGDELAPADDVLPEVRMGDADIEARIKAINDRFDASRPKRLRVRVKSYAKDRVSIAVSDAGSPVRKKLMHLNRRGRQEAEILVDTKSKIEAAITALYDTHVSRWFMGVHCNDLLEPDRFDFNDGFNVLVFLPDELDLHRKSL</sequence>
<name>A0A546Y049_AGRTU</name>
<evidence type="ECO:0000313" key="2">
    <source>
        <dbReference type="Proteomes" id="UP000317023"/>
    </source>
</evidence>
<dbReference type="Gene3D" id="1.20.5.2050">
    <property type="match status" value="1"/>
</dbReference>
<organism evidence="1 2">
    <name type="scientific">Agrobacterium tumefaciens</name>
    <dbReference type="NCBI Taxonomy" id="358"/>
    <lineage>
        <taxon>Bacteria</taxon>
        <taxon>Pseudomonadati</taxon>
        <taxon>Pseudomonadota</taxon>
        <taxon>Alphaproteobacteria</taxon>
        <taxon>Hyphomicrobiales</taxon>
        <taxon>Rhizobiaceae</taxon>
        <taxon>Rhizobium/Agrobacterium group</taxon>
        <taxon>Agrobacterium</taxon>
        <taxon>Agrobacterium tumefaciens complex</taxon>
    </lineage>
</organism>
<accession>A0A546Y049</accession>
<gene>
    <name evidence="1" type="ORF">EXN61_14260</name>
</gene>
<evidence type="ECO:0000313" key="1">
    <source>
        <dbReference type="EMBL" id="TRB06336.1"/>
    </source>
</evidence>
<protein>
    <recommendedName>
        <fullName evidence="3">AP2/ERF domain-containing protein</fullName>
    </recommendedName>
</protein>
<proteinExistence type="predicted"/>
<dbReference type="EMBL" id="SGOE01000003">
    <property type="protein sequence ID" value="TRB06336.1"/>
    <property type="molecule type" value="Genomic_DNA"/>
</dbReference>
<evidence type="ECO:0008006" key="3">
    <source>
        <dbReference type="Google" id="ProtNLM"/>
    </source>
</evidence>
<comment type="caution">
    <text evidence="1">The sequence shown here is derived from an EMBL/GenBank/DDBJ whole genome shotgun (WGS) entry which is preliminary data.</text>
</comment>
<dbReference type="Proteomes" id="UP000317023">
    <property type="component" value="Unassembled WGS sequence"/>
</dbReference>
<reference evidence="1 2" key="1">
    <citation type="journal article" date="2019" name="Appl. Microbiol. Biotechnol.">
        <title>Differential efficiency of wild type rhizogenic strains for rol gene transformation of plants.</title>
        <authorList>
            <person name="Desmet S."/>
            <person name="De Keyser E."/>
            <person name="Van Vaerenbergh J."/>
            <person name="Baeyen S."/>
            <person name="Van Huylenbroeck J."/>
            <person name="Geelen D."/>
            <person name="Dhooghe E."/>
        </authorList>
    </citation>
    <scope>NUCLEOTIDE SEQUENCE [LARGE SCALE GENOMIC DNA]</scope>
    <source>
        <strain evidence="1 2">MAFF210266</strain>
    </source>
</reference>
<dbReference type="AlphaFoldDB" id="A0A546Y049"/>